<accession>A1R6M8</accession>
<dbReference type="Proteomes" id="UP000000637">
    <property type="component" value="Chromosome"/>
</dbReference>
<protein>
    <submittedName>
        <fullName evidence="1">Uncharacterized protein</fullName>
    </submittedName>
</protein>
<dbReference type="KEGG" id="aau:AAur_2148"/>
<dbReference type="HOGENOM" id="CLU_3323777_0_0_11"/>
<dbReference type="STRING" id="290340.AAur_2148"/>
<reference evidence="1 2" key="1">
    <citation type="journal article" date="2006" name="PLoS Genet.">
        <title>Secrets of soil survival revealed by the genome sequence of Arthrobacter aurescens TC1.</title>
        <authorList>
            <person name="Mongodin E.F."/>
            <person name="Shapir N."/>
            <person name="Daugherty S.C."/>
            <person name="DeBoy R.T."/>
            <person name="Emerson J.B."/>
            <person name="Shvartzbeyn A."/>
            <person name="Radune D."/>
            <person name="Vamathevan J."/>
            <person name="Riggs F."/>
            <person name="Grinberg V."/>
            <person name="Khouri H."/>
            <person name="Wackett L.P."/>
            <person name="Nelson K.E."/>
            <person name="Sadowsky M.J."/>
        </authorList>
    </citation>
    <scope>NUCLEOTIDE SEQUENCE [LARGE SCALE GENOMIC DNA]</scope>
    <source>
        <strain evidence="1 2">TC1</strain>
    </source>
</reference>
<dbReference type="EMBL" id="CP000474">
    <property type="protein sequence ID" value="ABM07293.1"/>
    <property type="molecule type" value="Genomic_DNA"/>
</dbReference>
<sequence length="38" mass="4208">MTGHPLGGRFFVASWRVLVPFPARISGLFHLVAEPENT</sequence>
<evidence type="ECO:0000313" key="1">
    <source>
        <dbReference type="EMBL" id="ABM07293.1"/>
    </source>
</evidence>
<dbReference type="AlphaFoldDB" id="A1R6M8"/>
<organism evidence="1 2">
    <name type="scientific">Paenarthrobacter aurescens (strain TC1)</name>
    <dbReference type="NCBI Taxonomy" id="290340"/>
    <lineage>
        <taxon>Bacteria</taxon>
        <taxon>Bacillati</taxon>
        <taxon>Actinomycetota</taxon>
        <taxon>Actinomycetes</taxon>
        <taxon>Micrococcales</taxon>
        <taxon>Micrococcaceae</taxon>
        <taxon>Paenarthrobacter</taxon>
    </lineage>
</organism>
<proteinExistence type="predicted"/>
<keyword evidence="2" id="KW-1185">Reference proteome</keyword>
<evidence type="ECO:0000313" key="2">
    <source>
        <dbReference type="Proteomes" id="UP000000637"/>
    </source>
</evidence>
<gene>
    <name evidence="1" type="ordered locus">AAur_2148</name>
</gene>
<name>A1R6M8_PAEAT</name>